<dbReference type="Proteomes" id="UP000054107">
    <property type="component" value="Unassembled WGS sequence"/>
</dbReference>
<proteinExistence type="predicted"/>
<evidence type="ECO:0008006" key="3">
    <source>
        <dbReference type="Google" id="ProtNLM"/>
    </source>
</evidence>
<evidence type="ECO:0000313" key="2">
    <source>
        <dbReference type="Proteomes" id="UP000054107"/>
    </source>
</evidence>
<organism evidence="1 2">
    <name type="scientific">Parasitella parasitica</name>
    <dbReference type="NCBI Taxonomy" id="35722"/>
    <lineage>
        <taxon>Eukaryota</taxon>
        <taxon>Fungi</taxon>
        <taxon>Fungi incertae sedis</taxon>
        <taxon>Mucoromycota</taxon>
        <taxon>Mucoromycotina</taxon>
        <taxon>Mucoromycetes</taxon>
        <taxon>Mucorales</taxon>
        <taxon>Mucorineae</taxon>
        <taxon>Mucoraceae</taxon>
        <taxon>Parasitella</taxon>
    </lineage>
</organism>
<dbReference type="AlphaFoldDB" id="A0A0B7NCH6"/>
<name>A0A0B7NCH6_9FUNG</name>
<keyword evidence="2" id="KW-1185">Reference proteome</keyword>
<dbReference type="EMBL" id="LN728907">
    <property type="protein sequence ID" value="CEP13045.1"/>
    <property type="molecule type" value="Genomic_DNA"/>
</dbReference>
<gene>
    <name evidence="1" type="primary">PARPA_07069.1 scaffold 25346</name>
</gene>
<reference evidence="1 2" key="1">
    <citation type="submission" date="2014-09" db="EMBL/GenBank/DDBJ databases">
        <authorList>
            <person name="Ellenberger Sabrina"/>
        </authorList>
    </citation>
    <scope>NUCLEOTIDE SEQUENCE [LARGE SCALE GENOMIC DNA]</scope>
    <source>
        <strain evidence="1 2">CBS 412.66</strain>
    </source>
</reference>
<sequence>MHAVNPLVNLFETMEEINAEKPGGIRDLRMILRAESSPDNRDEDKGRTLPYNSDIVLHLKDNVEDDGLQRINKLHQFYDPMHYVLMLPLGDPGCNINIRQYDPRAMKEVDERRTNSTDRNRAEIFAIQCYSF</sequence>
<protein>
    <recommendedName>
        <fullName evidence="3">Helitron helicase-like domain-containing protein</fullName>
    </recommendedName>
</protein>
<accession>A0A0B7NCH6</accession>
<dbReference type="OrthoDB" id="2278933at2759"/>
<evidence type="ECO:0000313" key="1">
    <source>
        <dbReference type="EMBL" id="CEP13045.1"/>
    </source>
</evidence>